<gene>
    <name evidence="1" type="ORF">Klosneuvirus_3_271</name>
</gene>
<evidence type="ECO:0000313" key="1">
    <source>
        <dbReference type="EMBL" id="ARF12136.1"/>
    </source>
</evidence>
<organism evidence="1">
    <name type="scientific">Klosneuvirus KNV1</name>
    <dbReference type="NCBI Taxonomy" id="1977640"/>
    <lineage>
        <taxon>Viruses</taxon>
        <taxon>Varidnaviria</taxon>
        <taxon>Bamfordvirae</taxon>
        <taxon>Nucleocytoviricota</taxon>
        <taxon>Megaviricetes</taxon>
        <taxon>Imitervirales</taxon>
        <taxon>Mimiviridae</taxon>
        <taxon>Klosneuvirinae</taxon>
        <taxon>Klosneuvirus</taxon>
    </lineage>
</organism>
<name>A0A1V0SK94_9VIRU</name>
<protein>
    <submittedName>
        <fullName evidence="1">Uncharacterized protein</fullName>
    </submittedName>
</protein>
<reference evidence="1" key="1">
    <citation type="journal article" date="2017" name="Science">
        <title>Giant viruses with an expanded complement of translation system components.</title>
        <authorList>
            <person name="Schulz F."/>
            <person name="Yutin N."/>
            <person name="Ivanova N.N."/>
            <person name="Ortega D.R."/>
            <person name="Lee T.K."/>
            <person name="Vierheilig J."/>
            <person name="Daims H."/>
            <person name="Horn M."/>
            <person name="Wagner M."/>
            <person name="Jensen G.J."/>
            <person name="Kyrpides N.C."/>
            <person name="Koonin E.V."/>
            <person name="Woyke T."/>
        </authorList>
    </citation>
    <scope>NUCLEOTIDE SEQUENCE</scope>
    <source>
        <strain evidence="1">KNV1</strain>
    </source>
</reference>
<proteinExistence type="predicted"/>
<accession>A0A1V0SK94</accession>
<dbReference type="EMBL" id="KY684110">
    <property type="protein sequence ID" value="ARF12136.1"/>
    <property type="molecule type" value="Genomic_DNA"/>
</dbReference>
<sequence>MAHLPKEIVELCTPLLFDYALETLPNFGYSFKLFDILTENARVEDEYKPPGLGEELHKYHWWFVSFGSFKTKHYAELEKRIKVFNQLQDQCKLILNFESGGHARRICHSDSDNYGTYYFLITAVKPDGNPFDYTVPKSCLNELKDAYQFKYNQKTKIGLYDICYPEIKFTIIPDGEYRMKNYQTYQYITSSFDMIRHDPKRETEPSLVEYTQKNYNSVVKIQEKLKENGFSINLNFDIINNIKKRILNKHQEKLILEIIHMDPTSQEFQTKWKEVQKIGNHL</sequence>